<reference evidence="2 3" key="1">
    <citation type="submission" date="2019-12" db="EMBL/GenBank/DDBJ databases">
        <title>Draft genome sequence of the ascomycete Xylaria multiplex DSM 110363.</title>
        <authorList>
            <person name="Buettner E."/>
            <person name="Kellner H."/>
        </authorList>
    </citation>
    <scope>NUCLEOTIDE SEQUENCE [LARGE SCALE GENOMIC DNA]</scope>
    <source>
        <strain evidence="2 3">DSM 110363</strain>
    </source>
</reference>
<protein>
    <submittedName>
        <fullName evidence="2">Uncharacterized protein</fullName>
    </submittedName>
</protein>
<keyword evidence="3" id="KW-1185">Reference proteome</keyword>
<accession>A0A7C8N196</accession>
<name>A0A7C8N196_9PEZI</name>
<dbReference type="EMBL" id="WUBL01000002">
    <property type="protein sequence ID" value="KAF2973207.1"/>
    <property type="molecule type" value="Genomic_DNA"/>
</dbReference>
<evidence type="ECO:0000256" key="1">
    <source>
        <dbReference type="SAM" id="MobiDB-lite"/>
    </source>
</evidence>
<comment type="caution">
    <text evidence="2">The sequence shown here is derived from an EMBL/GenBank/DDBJ whole genome shotgun (WGS) entry which is preliminary data.</text>
</comment>
<evidence type="ECO:0000313" key="3">
    <source>
        <dbReference type="Proteomes" id="UP000481858"/>
    </source>
</evidence>
<evidence type="ECO:0000313" key="2">
    <source>
        <dbReference type="EMBL" id="KAF2973207.1"/>
    </source>
</evidence>
<sequence length="414" mass="47342">MDTRKRKHPGEAEESQEHQGKKVTGSKKKKEEQDYISQDIIAPIATTSTHFSHPLGDTHYEQTNCDDGSGDGNEFERRVTELKKRVNGRTIDQLITKAVHFDIFSSIFEDASKEKRKIQDNLKEAQERLRLARIWNEQLTEDMERIGTARQRAPDLDDALENQFMDLRQAVRSFTREFCVDKTSASSLPDYVKSALAKISGITAGKLLQSRLHARYLVEGLIWRILCVQILRNPFVIWGKSPEIANFIWRVQNKSMVTTQRRELWRTMTGQLLNDVTGVNKRRVDAWQEMLVSYVESFANPDHRSSIATEIKAIITTAIELAASLARSRTLCMVQRRHSDASDGVSQNYDSTWMHIIEKSVEHFEDIDFIVTPALVQVTNSAGEKFKSPRVIVKAEVCFGRGRSQKAAEMKIEE</sequence>
<feature type="region of interest" description="Disordered" evidence="1">
    <location>
        <begin position="1"/>
        <end position="33"/>
    </location>
</feature>
<proteinExistence type="predicted"/>
<dbReference type="Proteomes" id="UP000481858">
    <property type="component" value="Unassembled WGS sequence"/>
</dbReference>
<dbReference type="AlphaFoldDB" id="A0A7C8N196"/>
<feature type="compositionally biased region" description="Basic and acidic residues" evidence="1">
    <location>
        <begin position="1"/>
        <end position="20"/>
    </location>
</feature>
<dbReference type="InParanoid" id="A0A7C8N196"/>
<gene>
    <name evidence="2" type="ORF">GQX73_g305</name>
</gene>
<dbReference type="OrthoDB" id="4772807at2759"/>
<organism evidence="2 3">
    <name type="scientific">Xylaria multiplex</name>
    <dbReference type="NCBI Taxonomy" id="323545"/>
    <lineage>
        <taxon>Eukaryota</taxon>
        <taxon>Fungi</taxon>
        <taxon>Dikarya</taxon>
        <taxon>Ascomycota</taxon>
        <taxon>Pezizomycotina</taxon>
        <taxon>Sordariomycetes</taxon>
        <taxon>Xylariomycetidae</taxon>
        <taxon>Xylariales</taxon>
        <taxon>Xylariaceae</taxon>
        <taxon>Xylaria</taxon>
    </lineage>
</organism>